<evidence type="ECO:0000313" key="2">
    <source>
        <dbReference type="EMBL" id="KAK3911704.1"/>
    </source>
</evidence>
<keyword evidence="1" id="KW-1133">Transmembrane helix</keyword>
<sequence length="96" mass="10996">MTFHCTAATDAFVVLVVSILGIFINENLKSSYWIVSLMWVHHHSIISDLVISSQAVWVAFLMGMRYEVSILDTAKYLKTIKQIRQMESLFTKIDLS</sequence>
<accession>A0AAE1LAK8</accession>
<gene>
    <name evidence="2" type="ORF">KUF71_021365</name>
</gene>
<keyword evidence="1" id="KW-0472">Membrane</keyword>
<feature type="transmembrane region" description="Helical" evidence="1">
    <location>
        <begin position="44"/>
        <end position="62"/>
    </location>
</feature>
<dbReference type="Proteomes" id="UP001219518">
    <property type="component" value="Unassembled WGS sequence"/>
</dbReference>
<reference evidence="2" key="2">
    <citation type="journal article" date="2023" name="BMC Genomics">
        <title>Pest status, molecular evolution, and epigenetic factors derived from the genome assembly of Frankliniella fusca, a thysanopteran phytovirus vector.</title>
        <authorList>
            <person name="Catto M.A."/>
            <person name="Labadie P.E."/>
            <person name="Jacobson A.L."/>
            <person name="Kennedy G.G."/>
            <person name="Srinivasan R."/>
            <person name="Hunt B.G."/>
        </authorList>
    </citation>
    <scope>NUCLEOTIDE SEQUENCE</scope>
    <source>
        <strain evidence="2">PL_HMW_Pooled</strain>
    </source>
</reference>
<reference evidence="2" key="1">
    <citation type="submission" date="2021-07" db="EMBL/GenBank/DDBJ databases">
        <authorList>
            <person name="Catto M.A."/>
            <person name="Jacobson A."/>
            <person name="Kennedy G."/>
            <person name="Labadie P."/>
            <person name="Hunt B.G."/>
            <person name="Srinivasan R."/>
        </authorList>
    </citation>
    <scope>NUCLEOTIDE SEQUENCE</scope>
    <source>
        <strain evidence="2">PL_HMW_Pooled</strain>
        <tissue evidence="2">Head</tissue>
    </source>
</reference>
<keyword evidence="1" id="KW-0812">Transmembrane</keyword>
<evidence type="ECO:0000256" key="1">
    <source>
        <dbReference type="SAM" id="Phobius"/>
    </source>
</evidence>
<feature type="transmembrane region" description="Helical" evidence="1">
    <location>
        <begin position="7"/>
        <end position="24"/>
    </location>
</feature>
<dbReference type="EMBL" id="JAHWGI010000284">
    <property type="protein sequence ID" value="KAK3911704.1"/>
    <property type="molecule type" value="Genomic_DNA"/>
</dbReference>
<organism evidence="2 3">
    <name type="scientific">Frankliniella fusca</name>
    <dbReference type="NCBI Taxonomy" id="407009"/>
    <lineage>
        <taxon>Eukaryota</taxon>
        <taxon>Metazoa</taxon>
        <taxon>Ecdysozoa</taxon>
        <taxon>Arthropoda</taxon>
        <taxon>Hexapoda</taxon>
        <taxon>Insecta</taxon>
        <taxon>Pterygota</taxon>
        <taxon>Neoptera</taxon>
        <taxon>Paraneoptera</taxon>
        <taxon>Thysanoptera</taxon>
        <taxon>Terebrantia</taxon>
        <taxon>Thripoidea</taxon>
        <taxon>Thripidae</taxon>
        <taxon>Frankliniella</taxon>
    </lineage>
</organism>
<dbReference type="AlphaFoldDB" id="A0AAE1LAK8"/>
<comment type="caution">
    <text evidence="2">The sequence shown here is derived from an EMBL/GenBank/DDBJ whole genome shotgun (WGS) entry which is preliminary data.</text>
</comment>
<evidence type="ECO:0000313" key="3">
    <source>
        <dbReference type="Proteomes" id="UP001219518"/>
    </source>
</evidence>
<keyword evidence="3" id="KW-1185">Reference proteome</keyword>
<proteinExistence type="predicted"/>
<protein>
    <submittedName>
        <fullName evidence="2">NADH-ubiquinone oxidoreductase chain 5</fullName>
    </submittedName>
</protein>
<name>A0AAE1LAK8_9NEOP</name>